<dbReference type="PANTHER" id="PTHR24279:SF115">
    <property type="entry name" value="CYTOCHROME P450 11B1, MITOCHONDRIAL"/>
    <property type="match status" value="1"/>
</dbReference>
<evidence type="ECO:0000256" key="8">
    <source>
        <dbReference type="ARBA" id="ARBA00023033"/>
    </source>
</evidence>
<keyword evidence="7" id="KW-0408">Iron</keyword>
<dbReference type="GO" id="GO:0005506">
    <property type="term" value="F:iron ion binding"/>
    <property type="evidence" value="ECO:0007669"/>
    <property type="project" value="InterPro"/>
</dbReference>
<evidence type="ECO:0000313" key="9">
    <source>
        <dbReference type="EMBL" id="BAC04283.1"/>
    </source>
</evidence>
<evidence type="ECO:0000256" key="3">
    <source>
        <dbReference type="ARBA" id="ARBA00022617"/>
    </source>
</evidence>
<evidence type="ECO:0000256" key="7">
    <source>
        <dbReference type="ARBA" id="ARBA00023004"/>
    </source>
</evidence>
<organism evidence="9">
    <name type="scientific">Homo sapiens</name>
    <name type="common">Human</name>
    <dbReference type="NCBI Taxonomy" id="9606"/>
    <lineage>
        <taxon>Eukaryota</taxon>
        <taxon>Metazoa</taxon>
        <taxon>Chordata</taxon>
        <taxon>Craniata</taxon>
        <taxon>Vertebrata</taxon>
        <taxon>Euteleostomi</taxon>
        <taxon>Mammalia</taxon>
        <taxon>Eutheria</taxon>
        <taxon>Euarchontoglires</taxon>
        <taxon>Primates</taxon>
        <taxon>Haplorrhini</taxon>
        <taxon>Catarrhini</taxon>
        <taxon>Hominidae</taxon>
        <taxon>Homo</taxon>
    </lineage>
</organism>
<dbReference type="EMBL" id="AK094090">
    <property type="protein sequence ID" value="BAC04283.1"/>
    <property type="molecule type" value="mRNA"/>
</dbReference>
<comment type="similarity">
    <text evidence="2">Belongs to the cytochrome P450 family.</text>
</comment>
<dbReference type="InterPro" id="IPR050479">
    <property type="entry name" value="CYP11_CYP27_families"/>
</dbReference>
<dbReference type="GO" id="GO:0006066">
    <property type="term" value="P:alcohol metabolic process"/>
    <property type="evidence" value="ECO:0007669"/>
    <property type="project" value="UniProtKB-ARBA"/>
</dbReference>
<dbReference type="GO" id="GO:0004497">
    <property type="term" value="F:monooxygenase activity"/>
    <property type="evidence" value="ECO:0007669"/>
    <property type="project" value="UniProtKB-KW"/>
</dbReference>
<dbReference type="PeptideAtlas" id="Q8N9P8"/>
<keyword evidence="4" id="KW-0479">Metal-binding</keyword>
<reference evidence="9" key="1">
    <citation type="journal article" date="2004" name="Nat. Genet.">
        <title>Complete sequencing and characterization of 21,243 full-length human cDNAs.</title>
        <authorList>
            <person name="Ota T."/>
            <person name="Suzuki Y."/>
            <person name="Nishikawa T."/>
            <person name="Otsuki T."/>
            <person name="Sugiyama T."/>
            <person name="Irie R."/>
            <person name="Wakamatsu A."/>
            <person name="Hayashi K."/>
            <person name="Sato H."/>
            <person name="Nagai K."/>
            <person name="Kimura K."/>
            <person name="Makita H."/>
            <person name="Sekine M."/>
            <person name="Obayashi M."/>
            <person name="Nishi T."/>
            <person name="Shibahara T."/>
            <person name="Tanaka T."/>
            <person name="Ishii S."/>
            <person name="Yamamoto J."/>
            <person name="Saito K."/>
            <person name="Kawai Y."/>
            <person name="Isono Y."/>
            <person name="Nakamura Y."/>
            <person name="Nagahari K."/>
            <person name="Murakami K."/>
            <person name="Yasuda T."/>
            <person name="Iwayanagi T."/>
            <person name="Wagatsuma M."/>
            <person name="Shiratori A."/>
            <person name="Sudo H."/>
            <person name="Hosoiri T."/>
            <person name="Kaku Y."/>
            <person name="Kodaira H."/>
            <person name="Kondo H."/>
            <person name="Sugawara M."/>
            <person name="Takahashi M."/>
            <person name="Kanda K."/>
            <person name="Yokoi T."/>
            <person name="Furuya T."/>
            <person name="Kikkawa E."/>
            <person name="Omura Y."/>
            <person name="Abe K."/>
            <person name="Kamihara K."/>
            <person name="Katsuta N."/>
            <person name="Sato K."/>
            <person name="Tanikawa M."/>
            <person name="Yamazaki M."/>
            <person name="Ninomiya K."/>
            <person name="Ishibashi T."/>
            <person name="Yamashita H."/>
            <person name="Murakawa K."/>
            <person name="Fujimori K."/>
            <person name="Tanai H."/>
            <person name="Kimata M."/>
            <person name="Watanabe M."/>
            <person name="Hiraoka S."/>
            <person name="Chiba Y."/>
            <person name="Ishida S."/>
            <person name="Ono Y."/>
            <person name="Takiguchi S."/>
            <person name="Watanabe S."/>
            <person name="Yosida M."/>
            <person name="Hotuta T."/>
            <person name="Kusano J."/>
            <person name="Kanehori K."/>
            <person name="Takahashi-Fujii A."/>
            <person name="Hara H."/>
            <person name="Tanase T."/>
            <person name="Nomura Y."/>
            <person name="Togiya S."/>
            <person name="Komai F."/>
            <person name="Hara R."/>
            <person name="Takeuchi K."/>
            <person name="Arita M."/>
            <person name="Imose N."/>
            <person name="Musashino K."/>
            <person name="Yuuki H."/>
            <person name="Oshima A."/>
            <person name="Sasaki N."/>
            <person name="Aotsuka S."/>
            <person name="Yoshikawa Y."/>
            <person name="Matsunawa H."/>
            <person name="Ichihara T."/>
            <person name="Shiohata N."/>
            <person name="Sano S."/>
            <person name="Moriya S."/>
            <person name="Momiyama H."/>
            <person name="Satoh N."/>
            <person name="Takami S."/>
            <person name="Terashima Y."/>
            <person name="Suzuki O."/>
            <person name="Nakagawa S."/>
            <person name="Senoh A."/>
            <person name="Mizoguchi H."/>
            <person name="Goto Y."/>
            <person name="Shimizu F."/>
            <person name="Wakebe H."/>
            <person name="Hishigaki H."/>
            <person name="Watanabe T."/>
            <person name="Sugiyama A."/>
            <person name="Takemoto M."/>
            <person name="Kawakami B."/>
            <person name="Yamazaki M."/>
            <person name="Watanabe K."/>
            <person name="Kumagai A."/>
            <person name="Itakura S."/>
            <person name="Fukuzumi Y."/>
            <person name="Fujimori Y."/>
            <person name="Komiyama M."/>
            <person name="Tashiro H."/>
            <person name="Tanigami A."/>
            <person name="Fujiwara T."/>
            <person name="Ono T."/>
            <person name="Yamada K."/>
            <person name="Fujii Y."/>
            <person name="Ozaki K."/>
            <person name="Hirao M."/>
            <person name="Ohmori Y."/>
            <person name="Kawabata A."/>
            <person name="Hikiji T."/>
            <person name="Kobatake N."/>
            <person name="Inagaki H."/>
            <person name="Ikema Y."/>
            <person name="Okamoto S."/>
            <person name="Okitani R."/>
            <person name="Kawakami T."/>
            <person name="Noguchi S."/>
            <person name="Itoh T."/>
            <person name="Shigeta K."/>
            <person name="Senba T."/>
            <person name="Matsumura K."/>
            <person name="Nakajima Y."/>
            <person name="Mizuno T."/>
            <person name="Morinaga M."/>
            <person name="Sasaki M."/>
            <person name="Togashi T."/>
            <person name="Oyama M."/>
            <person name="Hata H."/>
            <person name="Watanabe M."/>
            <person name="Komatsu T."/>
            <person name="Mizushima-Sugano J."/>
            <person name="Satoh T."/>
            <person name="Shirai Y."/>
            <person name="Takahashi Y."/>
            <person name="Nakagawa K."/>
            <person name="Okumura K."/>
            <person name="Nagase T."/>
            <person name="Nomura N."/>
            <person name="Kikuchi H."/>
            <person name="Masuho Y."/>
            <person name="Yamashita R."/>
            <person name="Nakai K."/>
            <person name="Yada T."/>
            <person name="Nakamura Y."/>
            <person name="Ohara O."/>
            <person name="Isogai T."/>
            <person name="Sugano S."/>
        </authorList>
    </citation>
    <scope>NUCLEOTIDE SEQUENCE</scope>
    <source>
        <tissue evidence="9">Adrenal gland</tissue>
    </source>
</reference>
<proteinExistence type="evidence at transcript level"/>
<keyword evidence="8" id="KW-0503">Monooxygenase</keyword>
<dbReference type="GO" id="GO:0006629">
    <property type="term" value="P:lipid metabolic process"/>
    <property type="evidence" value="ECO:0007669"/>
    <property type="project" value="UniProtKB-ARBA"/>
</dbReference>
<protein>
    <submittedName>
        <fullName evidence="9">cDNA FLJ36771 fis, clone ADRGL1000147, moderately similar to CYTOCHROME P450 11B1</fullName>
    </submittedName>
</protein>
<comment type="cofactor">
    <cofactor evidence="1">
        <name>heme</name>
        <dbReference type="ChEBI" id="CHEBI:30413"/>
    </cofactor>
</comment>
<dbReference type="InterPro" id="IPR001128">
    <property type="entry name" value="Cyt_P450"/>
</dbReference>
<dbReference type="PANTHER" id="PTHR24279">
    <property type="entry name" value="CYTOCHROME P450"/>
    <property type="match status" value="1"/>
</dbReference>
<evidence type="ECO:0000256" key="5">
    <source>
        <dbReference type="ARBA" id="ARBA00022946"/>
    </source>
</evidence>
<dbReference type="GO" id="GO:0020037">
    <property type="term" value="F:heme binding"/>
    <property type="evidence" value="ECO:0007669"/>
    <property type="project" value="InterPro"/>
</dbReference>
<name>Q8N9P8_HUMAN</name>
<dbReference type="InterPro" id="IPR036396">
    <property type="entry name" value="Cyt_P450_sf"/>
</dbReference>
<evidence type="ECO:0000256" key="6">
    <source>
        <dbReference type="ARBA" id="ARBA00023002"/>
    </source>
</evidence>
<dbReference type="AlphaFoldDB" id="Q8N9P8"/>
<dbReference type="Pfam" id="PF00067">
    <property type="entry name" value="p450"/>
    <property type="match status" value="1"/>
</dbReference>
<sequence length="153" mass="17050">MHVCTPHREVVLGGVSRGLSPPVQGLTLQLCLLQTVFPLLMTLFELARNPNVQQALRQESLAAAASISEHPQKATTELPLLRAALKETLRLYPVGLFLERVASSDLVLQNYHIPAGVLKHLQVETLTQEDIKMVYSFILRPSMFPLLTFRAIN</sequence>
<dbReference type="Gene3D" id="1.10.630.10">
    <property type="entry name" value="Cytochrome P450"/>
    <property type="match status" value="1"/>
</dbReference>
<accession>Q8N9P8</accession>
<evidence type="ECO:0000256" key="1">
    <source>
        <dbReference type="ARBA" id="ARBA00001971"/>
    </source>
</evidence>
<keyword evidence="5" id="KW-0809">Transit peptide</keyword>
<dbReference type="SUPFAM" id="SSF48264">
    <property type="entry name" value="Cytochrome P450"/>
    <property type="match status" value="1"/>
</dbReference>
<keyword evidence="3" id="KW-0349">Heme</keyword>
<dbReference type="GO" id="GO:0016705">
    <property type="term" value="F:oxidoreductase activity, acting on paired donors, with incorporation or reduction of molecular oxygen"/>
    <property type="evidence" value="ECO:0007669"/>
    <property type="project" value="InterPro"/>
</dbReference>
<evidence type="ECO:0000256" key="2">
    <source>
        <dbReference type="ARBA" id="ARBA00010617"/>
    </source>
</evidence>
<keyword evidence="6" id="KW-0560">Oxidoreductase</keyword>
<evidence type="ECO:0000256" key="4">
    <source>
        <dbReference type="ARBA" id="ARBA00022723"/>
    </source>
</evidence>